<evidence type="ECO:0000313" key="1">
    <source>
        <dbReference type="EMBL" id="MFC6704792.1"/>
    </source>
</evidence>
<reference evidence="2" key="1">
    <citation type="journal article" date="2019" name="Int. J. Syst. Evol. Microbiol.">
        <title>The Global Catalogue of Microorganisms (GCM) 10K type strain sequencing project: providing services to taxonomists for standard genome sequencing and annotation.</title>
        <authorList>
            <consortium name="The Broad Institute Genomics Platform"/>
            <consortium name="The Broad Institute Genome Sequencing Center for Infectious Disease"/>
            <person name="Wu L."/>
            <person name="Ma J."/>
        </authorList>
    </citation>
    <scope>NUCLEOTIDE SEQUENCE [LARGE SCALE GENOMIC DNA]</scope>
    <source>
        <strain evidence="2">CCUG 58127</strain>
    </source>
</reference>
<dbReference type="GO" id="GO:0016757">
    <property type="term" value="F:glycosyltransferase activity"/>
    <property type="evidence" value="ECO:0007669"/>
    <property type="project" value="UniProtKB-KW"/>
</dbReference>
<dbReference type="EMBL" id="JBHSWH010000001">
    <property type="protein sequence ID" value="MFC6704792.1"/>
    <property type="molecule type" value="Genomic_DNA"/>
</dbReference>
<keyword evidence="1" id="KW-0808">Transferase</keyword>
<evidence type="ECO:0000313" key="2">
    <source>
        <dbReference type="Proteomes" id="UP001596298"/>
    </source>
</evidence>
<dbReference type="SUPFAM" id="SSF53271">
    <property type="entry name" value="PRTase-like"/>
    <property type="match status" value="1"/>
</dbReference>
<keyword evidence="1" id="KW-0328">Glycosyltransferase</keyword>
<dbReference type="RefSeq" id="WP_382399345.1">
    <property type="nucleotide sequence ID" value="NZ_JBHSWH010000001.1"/>
</dbReference>
<proteinExistence type="predicted"/>
<protein>
    <submittedName>
        <fullName evidence="1">Phosphoribosyltransferase family protein</fullName>
    </submittedName>
</protein>
<name>A0ABW2ADJ6_9MICO</name>
<sequence>MKAPVTRVVAHPLTGAAMHPIDGNLGTPFDTATYSLMKHGDLPSIRDLGNELANALLKDCPWLSTTGSPIVLPVAYLVAKPACFYLASAVCDVLNEARGERAPARVIHVHKDSVTHIDYAASSAQDRRNDLASIGFRLTDPVRDAIAIVIDDVRVTGLAEQVMVDLLQDNGIGQIVTAYVATCDEQLAADPSVESALNHAVVRSIHDMLPSVQRGDFVPTIRFLKRLLADPDAAGFLAACPAELVQRFRADAEATGERFLAGYPAGTAALFAESDLRSSATREGVGQ</sequence>
<dbReference type="Pfam" id="PF15610">
    <property type="entry name" value="PRTase_3"/>
    <property type="match status" value="1"/>
</dbReference>
<keyword evidence="2" id="KW-1185">Reference proteome</keyword>
<gene>
    <name evidence="1" type="ORF">ACFQDH_05820</name>
</gene>
<accession>A0ABW2ADJ6</accession>
<dbReference type="InterPro" id="IPR028944">
    <property type="entry name" value="PRTase_ComF-like"/>
</dbReference>
<organism evidence="1 2">
    <name type="scientific">Flexivirga alba</name>
    <dbReference type="NCBI Taxonomy" id="702742"/>
    <lineage>
        <taxon>Bacteria</taxon>
        <taxon>Bacillati</taxon>
        <taxon>Actinomycetota</taxon>
        <taxon>Actinomycetes</taxon>
        <taxon>Micrococcales</taxon>
        <taxon>Dermacoccaceae</taxon>
        <taxon>Flexivirga</taxon>
    </lineage>
</organism>
<dbReference type="InterPro" id="IPR029057">
    <property type="entry name" value="PRTase-like"/>
</dbReference>
<dbReference type="Proteomes" id="UP001596298">
    <property type="component" value="Unassembled WGS sequence"/>
</dbReference>
<comment type="caution">
    <text evidence="1">The sequence shown here is derived from an EMBL/GenBank/DDBJ whole genome shotgun (WGS) entry which is preliminary data.</text>
</comment>